<name>Q23DK8_TETTS</name>
<organism evidence="2 3">
    <name type="scientific">Tetrahymena thermophila (strain SB210)</name>
    <dbReference type="NCBI Taxonomy" id="312017"/>
    <lineage>
        <taxon>Eukaryota</taxon>
        <taxon>Sar</taxon>
        <taxon>Alveolata</taxon>
        <taxon>Ciliophora</taxon>
        <taxon>Intramacronucleata</taxon>
        <taxon>Oligohymenophorea</taxon>
        <taxon>Hymenostomatida</taxon>
        <taxon>Tetrahymenina</taxon>
        <taxon>Tetrahymenidae</taxon>
        <taxon>Tetrahymena</taxon>
    </lineage>
</organism>
<dbReference type="InParanoid" id="Q23DK8"/>
<dbReference type="EMBL" id="GG662712">
    <property type="protein sequence ID" value="EAR94628.2"/>
    <property type="molecule type" value="Genomic_DNA"/>
</dbReference>
<feature type="coiled-coil region" evidence="1">
    <location>
        <begin position="585"/>
        <end position="619"/>
    </location>
</feature>
<evidence type="ECO:0000313" key="3">
    <source>
        <dbReference type="Proteomes" id="UP000009168"/>
    </source>
</evidence>
<accession>Q23DK8</accession>
<dbReference type="InterPro" id="IPR011993">
    <property type="entry name" value="PH-like_dom_sf"/>
</dbReference>
<protein>
    <submittedName>
        <fullName evidence="2">Uncharacterized protein</fullName>
    </submittedName>
</protein>
<keyword evidence="1" id="KW-0175">Coiled coil</keyword>
<dbReference type="Proteomes" id="UP000009168">
    <property type="component" value="Unassembled WGS sequence"/>
</dbReference>
<feature type="coiled-coil region" evidence="1">
    <location>
        <begin position="487"/>
        <end position="528"/>
    </location>
</feature>
<reference evidence="3" key="1">
    <citation type="journal article" date="2006" name="PLoS Biol.">
        <title>Macronuclear genome sequence of the ciliate Tetrahymena thermophila, a model eukaryote.</title>
        <authorList>
            <person name="Eisen J.A."/>
            <person name="Coyne R.S."/>
            <person name="Wu M."/>
            <person name="Wu D."/>
            <person name="Thiagarajan M."/>
            <person name="Wortman J.R."/>
            <person name="Badger J.H."/>
            <person name="Ren Q."/>
            <person name="Amedeo P."/>
            <person name="Jones K.M."/>
            <person name="Tallon L.J."/>
            <person name="Delcher A.L."/>
            <person name="Salzberg S.L."/>
            <person name="Silva J.C."/>
            <person name="Haas B.J."/>
            <person name="Majoros W.H."/>
            <person name="Farzad M."/>
            <person name="Carlton J.M."/>
            <person name="Smith R.K. Jr."/>
            <person name="Garg J."/>
            <person name="Pearlman R.E."/>
            <person name="Karrer K.M."/>
            <person name="Sun L."/>
            <person name="Manning G."/>
            <person name="Elde N.C."/>
            <person name="Turkewitz A.P."/>
            <person name="Asai D.J."/>
            <person name="Wilkes D.E."/>
            <person name="Wang Y."/>
            <person name="Cai H."/>
            <person name="Collins K."/>
            <person name="Stewart B.A."/>
            <person name="Lee S.R."/>
            <person name="Wilamowska K."/>
            <person name="Weinberg Z."/>
            <person name="Ruzzo W.L."/>
            <person name="Wloga D."/>
            <person name="Gaertig J."/>
            <person name="Frankel J."/>
            <person name="Tsao C.-C."/>
            <person name="Gorovsky M.A."/>
            <person name="Keeling P.J."/>
            <person name="Waller R.F."/>
            <person name="Patron N.J."/>
            <person name="Cherry J.M."/>
            <person name="Stover N.A."/>
            <person name="Krieger C.J."/>
            <person name="del Toro C."/>
            <person name="Ryder H.F."/>
            <person name="Williamson S.C."/>
            <person name="Barbeau R.A."/>
            <person name="Hamilton E.P."/>
            <person name="Orias E."/>
        </authorList>
    </citation>
    <scope>NUCLEOTIDE SEQUENCE [LARGE SCALE GENOMIC DNA]</scope>
    <source>
        <strain evidence="3">SB210</strain>
    </source>
</reference>
<dbReference type="HOGENOM" id="CLU_559615_0_0_1"/>
<dbReference type="AlphaFoldDB" id="Q23DK8"/>
<evidence type="ECO:0000313" key="2">
    <source>
        <dbReference type="EMBL" id="EAR94628.2"/>
    </source>
</evidence>
<keyword evidence="3" id="KW-1185">Reference proteome</keyword>
<dbReference type="GeneID" id="7844970"/>
<sequence>MNFYQIILKQVVDNQKYRLILHPQNIIFIQHLITSATLHLIPINQSLVFRVENDKFIIEQNLPQIIKLEFVNFNIEKLLVQLTKFQRQHSINMIEHIKNMDQFKYIFQKYSIKQKTSCKVKSVWINWEKQELRWSNENQISSSYSKISLRDITDIQYGFKSQNLQRYRFYPGLKFECCLSIYYMIQSQEQCLDFSTQRFIDLKQFLQILQDILVYINHPVRSYITNRQLCFSKAKMKLMQYANQKEKLTLNTYLKNKIFNRIARSLVNQEDIVANKALNRENDVQYIEWKSSNINLNQFKVDQQKSQNQNTYKRVQYQYNEIQTVGAANKINNSEASDFKKIQSPINGRIEPSNTNKILFQKDTLNDSYKNLKKVIQLNTSQQDRFQEQKYRKTKYPNRNIHLDFLHTSGSNKSLSVSEKSILNLTNGLLSPEIHNKIKQKIKISNQIPSGNIIQRYIKSSLQKPRQEQIRILDQFQSEKNEYQSVQTSEADQIQSLKLEIKELSQKIDEVSKQKISLEQNLKLCKSQLLKEKTLNAALKEQLVAFKNGNQTLDLTLSPIQKPFVMQTTIYSPSSTLIKNQSNKQSEDAQLIQNLQRQIQQERQQNSQLNSQIQDLKSIYKSVISTQTKTIKDQIKGLQSCIEDISIKQIELKKDFGASISQVKKIFSFLGNQIVDSERRALQLEKEKEDLMVFIDQYIKDTKWSRKSLSFLEEDKTTNYSTN</sequence>
<proteinExistence type="predicted"/>
<evidence type="ECO:0000256" key="1">
    <source>
        <dbReference type="SAM" id="Coils"/>
    </source>
</evidence>
<dbReference type="RefSeq" id="XP_001014678.2">
    <property type="nucleotide sequence ID" value="XM_001014678.2"/>
</dbReference>
<dbReference type="KEGG" id="tet:TTHERM_00046830"/>
<gene>
    <name evidence="2" type="ORF">TTHERM_00046830</name>
</gene>
<dbReference type="Gene3D" id="2.30.29.30">
    <property type="entry name" value="Pleckstrin-homology domain (PH domain)/Phosphotyrosine-binding domain (PTB)"/>
    <property type="match status" value="1"/>
</dbReference>